<dbReference type="GO" id="GO:0005886">
    <property type="term" value="C:plasma membrane"/>
    <property type="evidence" value="ECO:0007669"/>
    <property type="project" value="UniProtKB-SubCell"/>
</dbReference>
<dbReference type="EMBL" id="SACL01000002">
    <property type="protein sequence ID" value="RVT97565.1"/>
    <property type="molecule type" value="Genomic_DNA"/>
</dbReference>
<comment type="subcellular location">
    <subcellularLocation>
        <location evidence="1">Cell membrane</location>
        <topology evidence="1">Multi-pass membrane protein</topology>
    </subcellularLocation>
</comment>
<reference evidence="7 8" key="1">
    <citation type="submission" date="2019-01" db="EMBL/GenBank/DDBJ databases">
        <authorList>
            <person name="Chen W.-M."/>
        </authorList>
    </citation>
    <scope>NUCLEOTIDE SEQUENCE [LARGE SCALE GENOMIC DNA]</scope>
    <source>
        <strain evidence="7 8">CCP-6</strain>
    </source>
</reference>
<evidence type="ECO:0000313" key="7">
    <source>
        <dbReference type="EMBL" id="RVT97565.1"/>
    </source>
</evidence>
<dbReference type="GO" id="GO:0015658">
    <property type="term" value="F:branched-chain amino acid transmembrane transporter activity"/>
    <property type="evidence" value="ECO:0007669"/>
    <property type="project" value="InterPro"/>
</dbReference>
<keyword evidence="2" id="KW-1003">Cell membrane</keyword>
<dbReference type="OrthoDB" id="9804361at2"/>
<dbReference type="Pfam" id="PF02653">
    <property type="entry name" value="BPD_transp_2"/>
    <property type="match status" value="1"/>
</dbReference>
<keyword evidence="4 6" id="KW-1133">Transmembrane helix</keyword>
<accession>A0A437MJ02</accession>
<dbReference type="PANTHER" id="PTHR30482">
    <property type="entry name" value="HIGH-AFFINITY BRANCHED-CHAIN AMINO ACID TRANSPORT SYSTEM PERMEASE"/>
    <property type="match status" value="1"/>
</dbReference>
<keyword evidence="8" id="KW-1185">Reference proteome</keyword>
<evidence type="ECO:0000256" key="6">
    <source>
        <dbReference type="SAM" id="Phobius"/>
    </source>
</evidence>
<comment type="caution">
    <text evidence="7">The sequence shown here is derived from an EMBL/GenBank/DDBJ whole genome shotgun (WGS) entry which is preliminary data.</text>
</comment>
<dbReference type="RefSeq" id="WP_127786793.1">
    <property type="nucleotide sequence ID" value="NZ_SACL01000002.1"/>
</dbReference>
<feature type="transmembrane region" description="Helical" evidence="6">
    <location>
        <begin position="243"/>
        <end position="268"/>
    </location>
</feature>
<evidence type="ECO:0000256" key="5">
    <source>
        <dbReference type="ARBA" id="ARBA00023136"/>
    </source>
</evidence>
<name>A0A437MJ02_9PROT</name>
<feature type="transmembrane region" description="Helical" evidence="6">
    <location>
        <begin position="280"/>
        <end position="303"/>
    </location>
</feature>
<evidence type="ECO:0000256" key="3">
    <source>
        <dbReference type="ARBA" id="ARBA00022692"/>
    </source>
</evidence>
<evidence type="ECO:0000256" key="2">
    <source>
        <dbReference type="ARBA" id="ARBA00022475"/>
    </source>
</evidence>
<proteinExistence type="predicted"/>
<sequence length="311" mass="32823">MIAKHEAVLAALLVAAVLAAAAVSPWLIFILTIATAKGIAVLGILLLLRAGQVSFGHALFVAFSAYTVAFLAPVLNDVALLLPLGALAAMALGLVVGAFVVRYREIFFGMLNLALSMVFYSLLEKLYTITHGTDGIRVSLPRFFGMALERHAYEWAVLVTALVLAVACAVFARIYLASPMGQGLSAIKTREARLEFMGVSARLVLLSAYVISALMAGMAGAIIAMTSRHVTPHLGYWTASGELVFIAILGGAGGVIGPFLGAIAFELVRVYAAASFADAWQLILGTTLLLVIMFARGGLWGLVLKLTGRRA</sequence>
<keyword evidence="5 6" id="KW-0472">Membrane</keyword>
<keyword evidence="3 6" id="KW-0812">Transmembrane</keyword>
<feature type="transmembrane region" description="Helical" evidence="6">
    <location>
        <begin position="106"/>
        <end position="123"/>
    </location>
</feature>
<protein>
    <submittedName>
        <fullName evidence="7">Branched-chain amino acid ABC transporter permease</fullName>
    </submittedName>
</protein>
<feature type="transmembrane region" description="Helical" evidence="6">
    <location>
        <begin position="81"/>
        <end position="101"/>
    </location>
</feature>
<dbReference type="PANTHER" id="PTHR30482:SF17">
    <property type="entry name" value="ABC TRANSPORTER ATP-BINDING PROTEIN"/>
    <property type="match status" value="1"/>
</dbReference>
<dbReference type="Proteomes" id="UP000282957">
    <property type="component" value="Unassembled WGS sequence"/>
</dbReference>
<organism evidence="7 8">
    <name type="scientific">Rhodovarius crocodyli</name>
    <dbReference type="NCBI Taxonomy" id="1979269"/>
    <lineage>
        <taxon>Bacteria</taxon>
        <taxon>Pseudomonadati</taxon>
        <taxon>Pseudomonadota</taxon>
        <taxon>Alphaproteobacteria</taxon>
        <taxon>Acetobacterales</taxon>
        <taxon>Roseomonadaceae</taxon>
        <taxon>Rhodovarius</taxon>
    </lineage>
</organism>
<dbReference type="AlphaFoldDB" id="A0A437MJ02"/>
<evidence type="ECO:0000256" key="4">
    <source>
        <dbReference type="ARBA" id="ARBA00022989"/>
    </source>
</evidence>
<evidence type="ECO:0000313" key="8">
    <source>
        <dbReference type="Proteomes" id="UP000282957"/>
    </source>
</evidence>
<feature type="transmembrane region" description="Helical" evidence="6">
    <location>
        <begin position="196"/>
        <end position="223"/>
    </location>
</feature>
<evidence type="ECO:0000256" key="1">
    <source>
        <dbReference type="ARBA" id="ARBA00004651"/>
    </source>
</evidence>
<dbReference type="CDD" id="cd06581">
    <property type="entry name" value="TM_PBP1_LivM_like"/>
    <property type="match status" value="1"/>
</dbReference>
<dbReference type="InterPro" id="IPR001851">
    <property type="entry name" value="ABC_transp_permease"/>
</dbReference>
<gene>
    <name evidence="7" type="ORF">EOD42_06995</name>
</gene>
<feature type="transmembrane region" description="Helical" evidence="6">
    <location>
        <begin position="29"/>
        <end position="48"/>
    </location>
</feature>
<dbReference type="InterPro" id="IPR043428">
    <property type="entry name" value="LivM-like"/>
</dbReference>
<feature type="transmembrane region" description="Helical" evidence="6">
    <location>
        <begin position="55"/>
        <end position="75"/>
    </location>
</feature>
<feature type="transmembrane region" description="Helical" evidence="6">
    <location>
        <begin position="155"/>
        <end position="176"/>
    </location>
</feature>